<accession>I3TFA1</accession>
<proteinExistence type="predicted"/>
<dbReference type="AlphaFoldDB" id="I3TFA1"/>
<organism evidence="1 2">
    <name type="scientific">Thermogladius calderae (strain DSM 22663 / VKM B-2946 / 1633)</name>
    <dbReference type="NCBI Taxonomy" id="1184251"/>
    <lineage>
        <taxon>Archaea</taxon>
        <taxon>Thermoproteota</taxon>
        <taxon>Thermoprotei</taxon>
        <taxon>Desulfurococcales</taxon>
        <taxon>Desulfurococcaceae</taxon>
        <taxon>Thermogladius</taxon>
    </lineage>
</organism>
<reference evidence="1 2" key="1">
    <citation type="journal article" date="2012" name="J. Bacteriol.">
        <title>Complete genome sequence of the hyperthermophilic cellulolytic Crenarchaeon 'Thermogladius cellulolyticus' 1633.</title>
        <authorList>
            <person name="Mardanov A.V."/>
            <person name="Kochetkova T.V."/>
            <person name="Beletsky A.V."/>
            <person name="Bonch-Osmolovskaya E.A."/>
            <person name="Ravin N.V."/>
            <person name="Skryabin K.G."/>
        </authorList>
    </citation>
    <scope>NUCLEOTIDE SEQUENCE [LARGE SCALE GENOMIC DNA]</scope>
    <source>
        <strain evidence="2">DSM 22663 / VKM B-2946 / 1633</strain>
    </source>
</reference>
<dbReference type="InParanoid" id="I3TFA1"/>
<evidence type="ECO:0000313" key="2">
    <source>
        <dbReference type="Proteomes" id="UP000005270"/>
    </source>
</evidence>
<sequence>MSTTSIIDVQILGERSIGRYFQAAAIGAVYDKLPSHTKSEILNGFETGVARLSVTDFDTLCREVAAFLNTNVCDVKRSRPSLYKAGNTSDKQIIANAGIDITGKDFCSALVDFYQNGGLVNNAAITTSVPMLLRTYVFSAYKEGVLASKEKINVGSLYLALAGSVISITGKVTKIVGGERKIYDLFLVPDASAASLSAAPLMYSLMHVGAVVRQKVGGTPSIESYLRHASQVESLSLELAVLLAFTMLAYDAYKTYNLISSASILYDKPEAFRLINITGAGQQRPQVVWERPLTLTHVLSMLDSKGALALVKYLDKAIGHLKNLAGKIENLDSIIASCIEDLFAYVETSFIDALASCGSRLARVYDKLYLECAKDDKVACSAVNDYASLLKLLSKLA</sequence>
<protein>
    <submittedName>
        <fullName evidence="1">Uncharacterized protein</fullName>
    </submittedName>
</protein>
<dbReference type="KEGG" id="thg:TCELL_1016"/>
<dbReference type="OrthoDB" id="386516at2157"/>
<dbReference type="HOGENOM" id="CLU_734892_0_0_2"/>
<name>I3TFA1_THEC1</name>
<dbReference type="RefSeq" id="WP_014737689.1">
    <property type="nucleotide sequence ID" value="NC_017954.1"/>
</dbReference>
<dbReference type="Proteomes" id="UP000005270">
    <property type="component" value="Chromosome"/>
</dbReference>
<dbReference type="STRING" id="1184251.TCELL_1016"/>
<dbReference type="EMBL" id="CP003531">
    <property type="protein sequence ID" value="AFK51439.1"/>
    <property type="molecule type" value="Genomic_DNA"/>
</dbReference>
<dbReference type="GeneID" id="13013335"/>
<keyword evidence="2" id="KW-1185">Reference proteome</keyword>
<evidence type="ECO:0000313" key="1">
    <source>
        <dbReference type="EMBL" id="AFK51439.1"/>
    </source>
</evidence>
<gene>
    <name evidence="1" type="ordered locus">TCELL_1016</name>
</gene>
<dbReference type="eggNOG" id="arCOG09412">
    <property type="taxonomic scope" value="Archaea"/>
</dbReference>